<comment type="cofactor">
    <cofactor evidence="1 8">
        <name>heme</name>
        <dbReference type="ChEBI" id="CHEBI:30413"/>
    </cofactor>
</comment>
<dbReference type="PANTHER" id="PTHR47955">
    <property type="entry name" value="CYTOCHROME P450 FAMILY 71 PROTEIN"/>
    <property type="match status" value="1"/>
</dbReference>
<dbReference type="FunFam" id="1.10.630.10:FF:000011">
    <property type="entry name" value="Cytochrome P450 83B1"/>
    <property type="match status" value="1"/>
</dbReference>
<dbReference type="PANTHER" id="PTHR47955:SF19">
    <property type="entry name" value="CYTOCHROME P450 71A9-LIKE ISOFORM X1"/>
    <property type="match status" value="1"/>
</dbReference>
<dbReference type="PRINTS" id="PR00463">
    <property type="entry name" value="EP450I"/>
</dbReference>
<evidence type="ECO:0000313" key="10">
    <source>
        <dbReference type="EMBL" id="EXB82485.1"/>
    </source>
</evidence>
<dbReference type="OrthoDB" id="2789670at2759"/>
<dbReference type="Gene3D" id="1.10.630.10">
    <property type="entry name" value="Cytochrome P450"/>
    <property type="match status" value="1"/>
</dbReference>
<dbReference type="AlphaFoldDB" id="W9RKJ2"/>
<dbReference type="GO" id="GO:0016705">
    <property type="term" value="F:oxidoreductase activity, acting on paired donors, with incorporation or reduction of molecular oxygen"/>
    <property type="evidence" value="ECO:0007669"/>
    <property type="project" value="InterPro"/>
</dbReference>
<dbReference type="GO" id="GO:0004497">
    <property type="term" value="F:monooxygenase activity"/>
    <property type="evidence" value="ECO:0007669"/>
    <property type="project" value="UniProtKB-KW"/>
</dbReference>
<keyword evidence="11" id="KW-1185">Reference proteome</keyword>
<dbReference type="CDD" id="cd11072">
    <property type="entry name" value="CYP71-like"/>
    <property type="match status" value="1"/>
</dbReference>
<sequence>MLLILLLLLPITLLIFLMKQKIFIIKLKRSENEPRLPPGPPRLPIIGNLHQIGSLPHRSLCQLSRRYGSVMHLRFGGVPMIIVSSAEAAKEVLKIRDLECCSRPHLVGSGTLSYNNLDISFSPYGERWREMRKICVLKLFNIKKVKSFRFVREEEISSLIDSLSRSSNNLLQTPANLSEMMFALAASITLRIAFGKTFGKSGLDNDKFEETIHRVQSALGSFAASDFFPYVGWIVDRLTGLHSKLESVFHELDNFYERVIEEHLNRTTQDDQEDIVDLMLRIERDQAEFSEVQFTRDCTKAIIMDIFLAGVDTGAITIIWVMAELVRNPRVMRKAQDEIRSCVKKGKLVSESDIHQLHYLRMVIKETLRLHPAIPLLLPREAMSQFKLFGYDVYPKTLLQVNVWAIGRDPNYWHNPEEFFPERFSDGSIDFKGQHFEFLPFGAGRRTCPGIHMGIAMVELTLANLLCCFDWKLPDGMKETDIDMDEESGLTTHKKFPLKLIPVRYQWPSENQT</sequence>
<evidence type="ECO:0000256" key="5">
    <source>
        <dbReference type="ARBA" id="ARBA00023002"/>
    </source>
</evidence>
<dbReference type="eggNOG" id="KOG0156">
    <property type="taxonomic scope" value="Eukaryota"/>
</dbReference>
<keyword evidence="5 9" id="KW-0560">Oxidoreductase</keyword>
<dbReference type="Pfam" id="PF00067">
    <property type="entry name" value="p450"/>
    <property type="match status" value="1"/>
</dbReference>
<evidence type="ECO:0000256" key="1">
    <source>
        <dbReference type="ARBA" id="ARBA00001971"/>
    </source>
</evidence>
<proteinExistence type="inferred from homology"/>
<evidence type="ECO:0000256" key="9">
    <source>
        <dbReference type="RuleBase" id="RU000461"/>
    </source>
</evidence>
<reference evidence="11" key="1">
    <citation type="submission" date="2013-01" db="EMBL/GenBank/DDBJ databases">
        <title>Draft Genome Sequence of a Mulberry Tree, Morus notabilis C.K. Schneid.</title>
        <authorList>
            <person name="He N."/>
            <person name="Zhao S."/>
        </authorList>
    </citation>
    <scope>NUCLEOTIDE SEQUENCE</scope>
</reference>
<feature type="binding site" description="axial binding residue" evidence="8">
    <location>
        <position position="448"/>
    </location>
    <ligand>
        <name>heme</name>
        <dbReference type="ChEBI" id="CHEBI:30413"/>
    </ligand>
    <ligandPart>
        <name>Fe</name>
        <dbReference type="ChEBI" id="CHEBI:18248"/>
    </ligandPart>
</feature>
<keyword evidence="4 8" id="KW-0479">Metal-binding</keyword>
<dbReference type="GO" id="GO:0020037">
    <property type="term" value="F:heme binding"/>
    <property type="evidence" value="ECO:0007669"/>
    <property type="project" value="InterPro"/>
</dbReference>
<accession>W9RKJ2</accession>
<dbReference type="InterPro" id="IPR036396">
    <property type="entry name" value="Cyt_P450_sf"/>
</dbReference>
<protein>
    <submittedName>
        <fullName evidence="10">Cytochrome P450</fullName>
    </submittedName>
</protein>
<dbReference type="KEGG" id="mnt:21410271"/>
<dbReference type="EMBL" id="KE344869">
    <property type="protein sequence ID" value="EXB82485.1"/>
    <property type="molecule type" value="Genomic_DNA"/>
</dbReference>
<evidence type="ECO:0000256" key="8">
    <source>
        <dbReference type="PIRSR" id="PIRSR602401-1"/>
    </source>
</evidence>
<gene>
    <name evidence="10" type="ORF">L484_027660</name>
</gene>
<organism evidence="10 11">
    <name type="scientific">Morus notabilis</name>
    <dbReference type="NCBI Taxonomy" id="981085"/>
    <lineage>
        <taxon>Eukaryota</taxon>
        <taxon>Viridiplantae</taxon>
        <taxon>Streptophyta</taxon>
        <taxon>Embryophyta</taxon>
        <taxon>Tracheophyta</taxon>
        <taxon>Spermatophyta</taxon>
        <taxon>Magnoliopsida</taxon>
        <taxon>eudicotyledons</taxon>
        <taxon>Gunneridae</taxon>
        <taxon>Pentapetalae</taxon>
        <taxon>rosids</taxon>
        <taxon>fabids</taxon>
        <taxon>Rosales</taxon>
        <taxon>Moraceae</taxon>
        <taxon>Moreae</taxon>
        <taxon>Morus</taxon>
    </lineage>
</organism>
<evidence type="ECO:0000256" key="4">
    <source>
        <dbReference type="ARBA" id="ARBA00022723"/>
    </source>
</evidence>
<evidence type="ECO:0000256" key="7">
    <source>
        <dbReference type="ARBA" id="ARBA00023033"/>
    </source>
</evidence>
<comment type="similarity">
    <text evidence="2 9">Belongs to the cytochrome P450 family.</text>
</comment>
<keyword evidence="3 8" id="KW-0349">Heme</keyword>
<dbReference type="Proteomes" id="UP000030645">
    <property type="component" value="Unassembled WGS sequence"/>
</dbReference>
<evidence type="ECO:0000256" key="3">
    <source>
        <dbReference type="ARBA" id="ARBA00022617"/>
    </source>
</evidence>
<name>W9RKJ2_9ROSA</name>
<evidence type="ECO:0000256" key="2">
    <source>
        <dbReference type="ARBA" id="ARBA00010617"/>
    </source>
</evidence>
<evidence type="ECO:0000313" key="11">
    <source>
        <dbReference type="Proteomes" id="UP000030645"/>
    </source>
</evidence>
<dbReference type="InterPro" id="IPR017972">
    <property type="entry name" value="Cyt_P450_CS"/>
</dbReference>
<keyword evidence="6 8" id="KW-0408">Iron</keyword>
<dbReference type="PRINTS" id="PR00385">
    <property type="entry name" value="P450"/>
</dbReference>
<dbReference type="STRING" id="981085.W9RKJ2"/>
<dbReference type="InterPro" id="IPR001128">
    <property type="entry name" value="Cyt_P450"/>
</dbReference>
<keyword evidence="7 9" id="KW-0503">Monooxygenase</keyword>
<dbReference type="SUPFAM" id="SSF48264">
    <property type="entry name" value="Cytochrome P450"/>
    <property type="match status" value="1"/>
</dbReference>
<dbReference type="GO" id="GO:0005506">
    <property type="term" value="F:iron ion binding"/>
    <property type="evidence" value="ECO:0007669"/>
    <property type="project" value="InterPro"/>
</dbReference>
<dbReference type="PROSITE" id="PS00086">
    <property type="entry name" value="CYTOCHROME_P450"/>
    <property type="match status" value="1"/>
</dbReference>
<evidence type="ECO:0000256" key="6">
    <source>
        <dbReference type="ARBA" id="ARBA00023004"/>
    </source>
</evidence>
<dbReference type="InterPro" id="IPR002401">
    <property type="entry name" value="Cyt_P450_E_grp-I"/>
</dbReference>